<reference evidence="1 2" key="1">
    <citation type="journal article" date="2023" name="Science">
        <title>Complex scaffold remodeling in plant triterpene biosynthesis.</title>
        <authorList>
            <person name="De La Pena R."/>
            <person name="Hodgson H."/>
            <person name="Liu J.C."/>
            <person name="Stephenson M.J."/>
            <person name="Martin A.C."/>
            <person name="Owen C."/>
            <person name="Harkess A."/>
            <person name="Leebens-Mack J."/>
            <person name="Jimenez L.E."/>
            <person name="Osbourn A."/>
            <person name="Sattely E.S."/>
        </authorList>
    </citation>
    <scope>NUCLEOTIDE SEQUENCE [LARGE SCALE GENOMIC DNA]</scope>
    <source>
        <strain evidence="2">cv. JPN11</strain>
        <tissue evidence="1">Leaf</tissue>
    </source>
</reference>
<sequence length="221" mass="25519">MARFIAGLNKEIANVVDLQHYMEMEELLDKVIKVEKKIKSKWFKSSLASSSSWKFNWKHNKATLKTKEEAKKKDLDTVSKYKTEAKTFSKSREIKCFKCQGFENIASQCLNKRVMIVLENGEIKSASSSEDEMPPLEDCFDVEVQEPVHDDLLVTRRALSIKLKDNVDEEQYDHIFHSKCHVKDKVCTMIIDSGSCINVPSTLLIDKLNLHTIKYPKPYKL</sequence>
<protein>
    <submittedName>
        <fullName evidence="1">Retrovirus-related Pol polyprotein from transposon 17.6</fullName>
    </submittedName>
</protein>
<dbReference type="Proteomes" id="UP001164539">
    <property type="component" value="Chromosome 12"/>
</dbReference>
<dbReference type="EMBL" id="CM051405">
    <property type="protein sequence ID" value="KAJ4705043.1"/>
    <property type="molecule type" value="Genomic_DNA"/>
</dbReference>
<evidence type="ECO:0000313" key="2">
    <source>
        <dbReference type="Proteomes" id="UP001164539"/>
    </source>
</evidence>
<gene>
    <name evidence="1" type="ORF">OWV82_021872</name>
</gene>
<organism evidence="1 2">
    <name type="scientific">Melia azedarach</name>
    <name type="common">Chinaberry tree</name>
    <dbReference type="NCBI Taxonomy" id="155640"/>
    <lineage>
        <taxon>Eukaryota</taxon>
        <taxon>Viridiplantae</taxon>
        <taxon>Streptophyta</taxon>
        <taxon>Embryophyta</taxon>
        <taxon>Tracheophyta</taxon>
        <taxon>Spermatophyta</taxon>
        <taxon>Magnoliopsida</taxon>
        <taxon>eudicotyledons</taxon>
        <taxon>Gunneridae</taxon>
        <taxon>Pentapetalae</taxon>
        <taxon>rosids</taxon>
        <taxon>malvids</taxon>
        <taxon>Sapindales</taxon>
        <taxon>Meliaceae</taxon>
        <taxon>Melia</taxon>
    </lineage>
</organism>
<comment type="caution">
    <text evidence="1">The sequence shown here is derived from an EMBL/GenBank/DDBJ whole genome shotgun (WGS) entry which is preliminary data.</text>
</comment>
<accession>A0ACC1X1Y9</accession>
<name>A0ACC1X1Y9_MELAZ</name>
<proteinExistence type="predicted"/>
<evidence type="ECO:0000313" key="1">
    <source>
        <dbReference type="EMBL" id="KAJ4705043.1"/>
    </source>
</evidence>
<keyword evidence="2" id="KW-1185">Reference proteome</keyword>